<dbReference type="InterPro" id="IPR012334">
    <property type="entry name" value="Pectin_lyas_fold"/>
</dbReference>
<keyword evidence="3 4" id="KW-0326">Glycosidase</keyword>
<dbReference type="Proteomes" id="UP000637628">
    <property type="component" value="Unassembled WGS sequence"/>
</dbReference>
<evidence type="ECO:0000313" key="7">
    <source>
        <dbReference type="Proteomes" id="UP000637628"/>
    </source>
</evidence>
<feature type="signal peptide" evidence="5">
    <location>
        <begin position="1"/>
        <end position="19"/>
    </location>
</feature>
<feature type="chain" id="PRO_5045868287" evidence="5">
    <location>
        <begin position="20"/>
        <end position="813"/>
    </location>
</feature>
<dbReference type="InterPro" id="IPR011050">
    <property type="entry name" value="Pectin_lyase_fold/virulence"/>
</dbReference>
<comment type="similarity">
    <text evidence="1 4">Belongs to the glycosyl hydrolase 28 family.</text>
</comment>
<dbReference type="InterPro" id="IPR013320">
    <property type="entry name" value="ConA-like_dom_sf"/>
</dbReference>
<reference evidence="6 7" key="1">
    <citation type="submission" date="2021-01" db="EMBL/GenBank/DDBJ databases">
        <title>Whole genome shotgun sequence of Actinoplanes durhamensis NBRC 14914.</title>
        <authorList>
            <person name="Komaki H."/>
            <person name="Tamura T."/>
        </authorList>
    </citation>
    <scope>NUCLEOTIDE SEQUENCE [LARGE SCALE GENOMIC DNA]</scope>
    <source>
        <strain evidence="6 7">NBRC 14914</strain>
    </source>
</reference>
<dbReference type="Gene3D" id="2.60.120.200">
    <property type="match status" value="1"/>
</dbReference>
<comment type="caution">
    <text evidence="6">The sequence shown here is derived from an EMBL/GenBank/DDBJ whole genome shotgun (WGS) entry which is preliminary data.</text>
</comment>
<proteinExistence type="inferred from homology"/>
<dbReference type="Pfam" id="PF00295">
    <property type="entry name" value="Glyco_hydro_28"/>
    <property type="match status" value="1"/>
</dbReference>
<gene>
    <name evidence="6" type="ORF">Adu01nite_64750</name>
</gene>
<dbReference type="EMBL" id="BOML01000052">
    <property type="protein sequence ID" value="GIE05125.1"/>
    <property type="molecule type" value="Genomic_DNA"/>
</dbReference>
<keyword evidence="5" id="KW-0732">Signal</keyword>
<sequence>MAAAVLLTITGLGPAVAQAAAVPDFDFNDAAVGTLPAGWSVSDSGATVGVVPVPDAVNRSLQVTGAGTATTTLTALTGTVRAEARVRGSGVAGRLDVLTIAGNAGPVASVVIRNGDLAGTAAADNRWYAIRAELNTADRQWDLYVDGARLITDAPFESASTELTALSTGVPDGYAGSVNVDDVVVRAIPAPSVSYLVEDGFNDAPVGAPPAGYQATAGVAVVATPSAADRSLRLAKSTTADGVSALRSFPAQSAVFFVHANLRTDETTGTKVALYLQNDAASPVISLQFVQNHLVYWDGTTGYQLATITAGEWYTVHLAINVTTHRFEIYIDGKRFSPSATAGSTSVPQWVFRDQTATSISRLLFGVGAGQTGTVMVDNLLVYQNAPADLGTIKDVTAYGAVPDGTTLNTAAIQRAIDETPAGGTVKLDGGAFRTGSLRLKSDMTLWISRGSTLLGSQADADYPLIRNGSPETGIGDWKALLYSIGASNIRIDGGGTIDGNGTAAQWVNCEGSACGLVRPTLLAPMSGRDISIRNVYLRNSAAWAVMPVQVDGLLIADVNLDSDLKYNRDGIDVVDSSNVLIERTTVWADDDAICLKSNTVAGVNHVTVRQSTVARSTRANGLKLGTASFGAFRDVAMEDVLVKHTDKGAITVNVTDGGVAAQLAFRRITVDGSRLAYFVLLGRRTADRTNPPLPAWASGVRLEDITATHLVEPSIVTGQIIDGTTYRVYDVLVSNVRTAVPGGVTKIPAEPIEYRGEYPESSLWTATGYGILPVYGHFFRHIDGLTVRGAETVPTSADARPAIGLRDVLTAG</sequence>
<evidence type="ECO:0000256" key="5">
    <source>
        <dbReference type="SAM" id="SignalP"/>
    </source>
</evidence>
<dbReference type="SUPFAM" id="SSF51126">
    <property type="entry name" value="Pectin lyase-like"/>
    <property type="match status" value="1"/>
</dbReference>
<evidence type="ECO:0000256" key="3">
    <source>
        <dbReference type="ARBA" id="ARBA00023295"/>
    </source>
</evidence>
<evidence type="ECO:0000313" key="6">
    <source>
        <dbReference type="EMBL" id="GIE05125.1"/>
    </source>
</evidence>
<name>A0ABQ3Z5N1_9ACTN</name>
<dbReference type="InterPro" id="IPR000743">
    <property type="entry name" value="Glyco_hydro_28"/>
</dbReference>
<dbReference type="PANTHER" id="PTHR31339">
    <property type="entry name" value="PECTIN LYASE-RELATED"/>
    <property type="match status" value="1"/>
</dbReference>
<dbReference type="Gene3D" id="2.160.20.10">
    <property type="entry name" value="Single-stranded right-handed beta-helix, Pectin lyase-like"/>
    <property type="match status" value="1"/>
</dbReference>
<dbReference type="SUPFAM" id="SSF49899">
    <property type="entry name" value="Concanavalin A-like lectins/glucanases"/>
    <property type="match status" value="1"/>
</dbReference>
<organism evidence="6 7">
    <name type="scientific">Paractinoplanes durhamensis</name>
    <dbReference type="NCBI Taxonomy" id="113563"/>
    <lineage>
        <taxon>Bacteria</taxon>
        <taxon>Bacillati</taxon>
        <taxon>Actinomycetota</taxon>
        <taxon>Actinomycetes</taxon>
        <taxon>Micromonosporales</taxon>
        <taxon>Micromonosporaceae</taxon>
        <taxon>Paractinoplanes</taxon>
    </lineage>
</organism>
<dbReference type="InterPro" id="IPR051801">
    <property type="entry name" value="GH28_Enzymes"/>
</dbReference>
<evidence type="ECO:0000256" key="4">
    <source>
        <dbReference type="RuleBase" id="RU361169"/>
    </source>
</evidence>
<dbReference type="PANTHER" id="PTHR31339:SF9">
    <property type="entry name" value="PLASMIN AND FIBRONECTIN-BINDING PROTEIN A"/>
    <property type="match status" value="1"/>
</dbReference>
<evidence type="ECO:0000256" key="1">
    <source>
        <dbReference type="ARBA" id="ARBA00008834"/>
    </source>
</evidence>
<evidence type="ECO:0000256" key="2">
    <source>
        <dbReference type="ARBA" id="ARBA00022801"/>
    </source>
</evidence>
<protein>
    <submittedName>
        <fullName evidence="6">Uncharacterized protein</fullName>
    </submittedName>
</protein>
<keyword evidence="2 4" id="KW-0378">Hydrolase</keyword>
<keyword evidence="7" id="KW-1185">Reference proteome</keyword>
<accession>A0ABQ3Z5N1</accession>